<protein>
    <submittedName>
        <fullName evidence="1">Uncharacterized protein</fullName>
    </submittedName>
</protein>
<gene>
    <name evidence="1" type="ORF">N3K66_004296</name>
</gene>
<proteinExistence type="predicted"/>
<accession>A0ACC0V2B8</accession>
<reference evidence="1" key="1">
    <citation type="submission" date="2022-10" db="EMBL/GenBank/DDBJ databases">
        <title>Complete Genome of Trichothecium roseum strain YXFP-22015, a Plant Pathogen Isolated from Citrus.</title>
        <authorList>
            <person name="Wang Y."/>
            <person name="Zhu L."/>
        </authorList>
    </citation>
    <scope>NUCLEOTIDE SEQUENCE</scope>
    <source>
        <strain evidence="1">YXFP-22015</strain>
    </source>
</reference>
<dbReference type="Proteomes" id="UP001163324">
    <property type="component" value="Chromosome 4"/>
</dbReference>
<name>A0ACC0V2B8_9HYPO</name>
<sequence length="333" mass="36297">MSRLLMDEIEATFRHLVAEGVIIHGPHTVVHHDENGFPLEFRICPSFLRKPQTVGAELDISSLGGHGSSGGGSGGAKAKAKGRKWGPGSDMYLSDPRLIVAPLNGGTHDLALNLFAVDDAQLMMLTADTYRRQSEPLDMDDVGAALAVLRDLGTEVYVIYNGGREAGCSRMHKHMQGLRGPPHAFHVMVAEEEEDDEAGAGKAGKVPFVFFKHWFAEGFGATSAEEVFRVYERLLARSRDALGLDEPGGADGERREGQEEDEEKGEGRGCPHNVVMWRDWLLVIPRRRAELGGASANAVGMCGSPWVPERDQVDEWLRLGPREVLAALGVPRT</sequence>
<keyword evidence="2" id="KW-1185">Reference proteome</keyword>
<dbReference type="EMBL" id="CM047943">
    <property type="protein sequence ID" value="KAI9900034.1"/>
    <property type="molecule type" value="Genomic_DNA"/>
</dbReference>
<comment type="caution">
    <text evidence="1">The sequence shown here is derived from an EMBL/GenBank/DDBJ whole genome shotgun (WGS) entry which is preliminary data.</text>
</comment>
<evidence type="ECO:0000313" key="1">
    <source>
        <dbReference type="EMBL" id="KAI9900034.1"/>
    </source>
</evidence>
<organism evidence="1 2">
    <name type="scientific">Trichothecium roseum</name>
    <dbReference type="NCBI Taxonomy" id="47278"/>
    <lineage>
        <taxon>Eukaryota</taxon>
        <taxon>Fungi</taxon>
        <taxon>Dikarya</taxon>
        <taxon>Ascomycota</taxon>
        <taxon>Pezizomycotina</taxon>
        <taxon>Sordariomycetes</taxon>
        <taxon>Hypocreomycetidae</taxon>
        <taxon>Hypocreales</taxon>
        <taxon>Hypocreales incertae sedis</taxon>
        <taxon>Trichothecium</taxon>
    </lineage>
</organism>
<evidence type="ECO:0000313" key="2">
    <source>
        <dbReference type="Proteomes" id="UP001163324"/>
    </source>
</evidence>